<dbReference type="Proteomes" id="UP000478837">
    <property type="component" value="Unassembled WGS sequence"/>
</dbReference>
<dbReference type="SMART" id="SM00347">
    <property type="entry name" value="HTH_MARR"/>
    <property type="match status" value="1"/>
</dbReference>
<proteinExistence type="predicted"/>
<feature type="domain" description="HTH marR-type" evidence="1">
    <location>
        <begin position="1"/>
        <end position="140"/>
    </location>
</feature>
<dbReference type="GO" id="GO:0006950">
    <property type="term" value="P:response to stress"/>
    <property type="evidence" value="ECO:0007669"/>
    <property type="project" value="TreeGrafter"/>
</dbReference>
<dbReference type="EMBL" id="JAAAWP010000003">
    <property type="protein sequence ID" value="NDW21265.1"/>
    <property type="molecule type" value="Genomic_DNA"/>
</dbReference>
<protein>
    <submittedName>
        <fullName evidence="2">Winged helix DNA-binding protein</fullName>
    </submittedName>
</protein>
<keyword evidence="2" id="KW-0238">DNA-binding</keyword>
<sequence length="140" mass="15260">MKNEEKYGAISKSLWLNSAIISKHLDNSLSAVHGVGLTEYMVLHSLMAASNHALRRIDIAESLARTASGITRILLPMEKIGLVAKDVNERDARVSLVKITPAGEVLFNNATTTLNARSEVLLKNLDHKGADKFLALLQSI</sequence>
<dbReference type="SUPFAM" id="SSF46785">
    <property type="entry name" value="Winged helix' DNA-binding domain"/>
    <property type="match status" value="1"/>
</dbReference>
<accession>A0A6L9MTM4</accession>
<gene>
    <name evidence="2" type="ORF">GTW09_07015</name>
</gene>
<dbReference type="InterPro" id="IPR036388">
    <property type="entry name" value="WH-like_DNA-bd_sf"/>
</dbReference>
<dbReference type="InterPro" id="IPR039422">
    <property type="entry name" value="MarR/SlyA-like"/>
</dbReference>
<dbReference type="InterPro" id="IPR000835">
    <property type="entry name" value="HTH_MarR-typ"/>
</dbReference>
<dbReference type="AlphaFoldDB" id="A0A6L9MTM4"/>
<name>A0A6L9MTM4_9ALTE</name>
<dbReference type="RefSeq" id="WP_163111178.1">
    <property type="nucleotide sequence ID" value="NZ_JAAAWP010000003.1"/>
</dbReference>
<dbReference type="PANTHER" id="PTHR33164:SF43">
    <property type="entry name" value="HTH-TYPE TRANSCRIPTIONAL REPRESSOR YETL"/>
    <property type="match status" value="1"/>
</dbReference>
<comment type="caution">
    <text evidence="2">The sequence shown here is derived from an EMBL/GenBank/DDBJ whole genome shotgun (WGS) entry which is preliminary data.</text>
</comment>
<evidence type="ECO:0000313" key="3">
    <source>
        <dbReference type="Proteomes" id="UP000478837"/>
    </source>
</evidence>
<dbReference type="InterPro" id="IPR036390">
    <property type="entry name" value="WH_DNA-bd_sf"/>
</dbReference>
<evidence type="ECO:0000259" key="1">
    <source>
        <dbReference type="PROSITE" id="PS50995"/>
    </source>
</evidence>
<dbReference type="PRINTS" id="PR00598">
    <property type="entry name" value="HTHMARR"/>
</dbReference>
<reference evidence="2 3" key="1">
    <citation type="submission" date="2020-01" db="EMBL/GenBank/DDBJ databases">
        <title>Genomes of bacteria type strains.</title>
        <authorList>
            <person name="Chen J."/>
            <person name="Zhu S."/>
            <person name="Yang J."/>
        </authorList>
    </citation>
    <scope>NUCLEOTIDE SEQUENCE [LARGE SCALE GENOMIC DNA]</scope>
    <source>
        <strain evidence="2 3">LMG 22958</strain>
    </source>
</reference>
<evidence type="ECO:0000313" key="2">
    <source>
        <dbReference type="EMBL" id="NDW21265.1"/>
    </source>
</evidence>
<dbReference type="PROSITE" id="PS50995">
    <property type="entry name" value="HTH_MARR_2"/>
    <property type="match status" value="1"/>
</dbReference>
<dbReference type="Gene3D" id="1.10.10.10">
    <property type="entry name" value="Winged helix-like DNA-binding domain superfamily/Winged helix DNA-binding domain"/>
    <property type="match status" value="1"/>
</dbReference>
<dbReference type="PANTHER" id="PTHR33164">
    <property type="entry name" value="TRANSCRIPTIONAL REGULATOR, MARR FAMILY"/>
    <property type="match status" value="1"/>
</dbReference>
<keyword evidence="3" id="KW-1185">Reference proteome</keyword>
<dbReference type="GO" id="GO:0003700">
    <property type="term" value="F:DNA-binding transcription factor activity"/>
    <property type="evidence" value="ECO:0007669"/>
    <property type="project" value="InterPro"/>
</dbReference>
<organism evidence="2 3">
    <name type="scientific">Alteromonas hispanica</name>
    <dbReference type="NCBI Taxonomy" id="315421"/>
    <lineage>
        <taxon>Bacteria</taxon>
        <taxon>Pseudomonadati</taxon>
        <taxon>Pseudomonadota</taxon>
        <taxon>Gammaproteobacteria</taxon>
        <taxon>Alteromonadales</taxon>
        <taxon>Alteromonadaceae</taxon>
        <taxon>Alteromonas/Salinimonas group</taxon>
        <taxon>Alteromonas</taxon>
    </lineage>
</organism>
<dbReference type="GO" id="GO:0003677">
    <property type="term" value="F:DNA binding"/>
    <property type="evidence" value="ECO:0007669"/>
    <property type="project" value="UniProtKB-KW"/>
</dbReference>